<dbReference type="InterPro" id="IPR047793">
    <property type="entry name" value="LiaF_C"/>
</dbReference>
<evidence type="ECO:0000259" key="3">
    <source>
        <dbReference type="Pfam" id="PF22570"/>
    </source>
</evidence>
<dbReference type="GO" id="GO:0016020">
    <property type="term" value="C:membrane"/>
    <property type="evidence" value="ECO:0007669"/>
    <property type="project" value="InterPro"/>
</dbReference>
<feature type="domain" description="Cell wall-active antibiotics response LiaF-like C-terminal" evidence="2">
    <location>
        <begin position="154"/>
        <end position="265"/>
    </location>
</feature>
<organism evidence="4 5">
    <name type="scientific">Sutcliffiella cohnii</name>
    <dbReference type="NCBI Taxonomy" id="33932"/>
    <lineage>
        <taxon>Bacteria</taxon>
        <taxon>Bacillati</taxon>
        <taxon>Bacillota</taxon>
        <taxon>Bacilli</taxon>
        <taxon>Bacillales</taxon>
        <taxon>Bacillaceae</taxon>
        <taxon>Sutcliffiella</taxon>
    </lineage>
</organism>
<name>A0A223KMA9_9BACI</name>
<dbReference type="STRING" id="1314751.GCA_001591425_04552"/>
<feature type="domain" description="LiaF transmembrane" evidence="3">
    <location>
        <begin position="8"/>
        <end position="111"/>
    </location>
</feature>
<dbReference type="NCBIfam" id="NF040535">
    <property type="entry name" value="LiaF_C_term"/>
    <property type="match status" value="1"/>
</dbReference>
<dbReference type="RefSeq" id="WP_066420906.1">
    <property type="nucleotide sequence ID" value="NZ_CP018866.1"/>
</dbReference>
<dbReference type="Proteomes" id="UP000215224">
    <property type="component" value="Chromosome"/>
</dbReference>
<keyword evidence="1" id="KW-1133">Transmembrane helix</keyword>
<keyword evidence="1" id="KW-0812">Transmembrane</keyword>
<dbReference type="Pfam" id="PF09922">
    <property type="entry name" value="LiaF-like_C"/>
    <property type="match status" value="1"/>
</dbReference>
<feature type="transmembrane region" description="Helical" evidence="1">
    <location>
        <begin position="35"/>
        <end position="53"/>
    </location>
</feature>
<accession>A0A223KMA9</accession>
<evidence type="ECO:0000256" key="1">
    <source>
        <dbReference type="SAM" id="Phobius"/>
    </source>
</evidence>
<dbReference type="InterPro" id="IPR016975">
    <property type="entry name" value="Cell_wall_LiaF"/>
</dbReference>
<dbReference type="AlphaFoldDB" id="A0A223KMA9"/>
<dbReference type="PIRSF" id="PIRSF031509">
    <property type="entry name" value="Cell_wall_LiaF/YvqF"/>
    <property type="match status" value="1"/>
</dbReference>
<reference evidence="4 5" key="1">
    <citation type="submission" date="2016-12" db="EMBL/GenBank/DDBJ databases">
        <title>The whole genome sequencing and assembly of Bacillus cohnii DSM 6307T strain.</title>
        <authorList>
            <person name="Lee Y.-J."/>
            <person name="Yi H."/>
            <person name="Bahn Y.-S."/>
            <person name="Kim J.F."/>
            <person name="Lee D.-W."/>
        </authorList>
    </citation>
    <scope>NUCLEOTIDE SEQUENCE [LARGE SCALE GENOMIC DNA]</scope>
    <source>
        <strain evidence="4 5">DSM 6307</strain>
    </source>
</reference>
<dbReference type="InterPro" id="IPR054331">
    <property type="entry name" value="LiaF_TM"/>
</dbReference>
<protein>
    <recommendedName>
        <fullName evidence="6">Cell wall-active antibiotics response LiaF-like C-terminal domain-containing protein</fullName>
    </recommendedName>
</protein>
<dbReference type="EMBL" id="CP018866">
    <property type="protein sequence ID" value="AST90498.1"/>
    <property type="molecule type" value="Genomic_DNA"/>
</dbReference>
<feature type="transmembrane region" description="Helical" evidence="1">
    <location>
        <begin position="84"/>
        <end position="104"/>
    </location>
</feature>
<keyword evidence="5" id="KW-1185">Reference proteome</keyword>
<gene>
    <name evidence="4" type="ORF">BC6307_04005</name>
</gene>
<dbReference type="Pfam" id="PF22570">
    <property type="entry name" value="LiaF-TM"/>
    <property type="match status" value="1"/>
</dbReference>
<evidence type="ECO:0000259" key="2">
    <source>
        <dbReference type="Pfam" id="PF09922"/>
    </source>
</evidence>
<dbReference type="KEGG" id="bcoh:BC6307_04005"/>
<evidence type="ECO:0000313" key="4">
    <source>
        <dbReference type="EMBL" id="AST90498.1"/>
    </source>
</evidence>
<dbReference type="InterPro" id="IPR024425">
    <property type="entry name" value="LiaF-like_C"/>
</dbReference>
<keyword evidence="1" id="KW-0472">Membrane</keyword>
<evidence type="ECO:0000313" key="5">
    <source>
        <dbReference type="Proteomes" id="UP000215224"/>
    </source>
</evidence>
<feature type="transmembrane region" description="Helical" evidence="1">
    <location>
        <begin position="62"/>
        <end position="78"/>
    </location>
</feature>
<sequence>MKTLNQKFIAALLVLLGIVLLSINLGVISLEIKEFFVAFYPLFIVLLGLKLLIDKLTKGSEVLFLSLFLLALGSLLCLDRLNIIVFQFSMIWKLWPLLIVYIGIQMFLKKRPFHVEIDWTYNADDEDGISFSNDDDVIGSHKERNRDSKKVFTVGEMKMNKQNWSVEPLKLRNVVGDYYFDFTKAYIPDKETPIHIKGMVADIKMLIPEDLPVKIDAVVKAGQINLFGEETRGKNCRMVYESSNYEMATRKVYIVLDVKVGDVRIDKV</sequence>
<proteinExistence type="predicted"/>
<evidence type="ECO:0008006" key="6">
    <source>
        <dbReference type="Google" id="ProtNLM"/>
    </source>
</evidence>